<sequence length="313" mass="34906">MKIESTEVYLLTGFLGSGKTTLLGRMLDYFVETGKKAAVLMNELGEVNLDGMLLGEEVPMKELLSGCICCTVRGDFGFQLHRLLEEHAPDVVIVESTGAANPMEVLDELSELSLYTGVELKDVIAVADALQLQEAAQKGKGPTYRLMKDQLRCASVIILNKTDLIPSQQLPTIQKLLREWNPAAPAVVTVRCSADLEQLLSGDAVHPEPGSMQEKGGEPRSSHNHVLVYTQELDKPVNSESFEAMFENMPEQVYRAKGIVSFTDTSKRYLFQYAYRQLEFTPITPQGKVKDVAVFIGEHFDKQEIRKRVHELM</sequence>
<evidence type="ECO:0000256" key="5">
    <source>
        <dbReference type="ARBA" id="ARBA00049117"/>
    </source>
</evidence>
<dbReference type="PANTHER" id="PTHR13748">
    <property type="entry name" value="COBW-RELATED"/>
    <property type="match status" value="1"/>
</dbReference>
<evidence type="ECO:0000256" key="2">
    <source>
        <dbReference type="ARBA" id="ARBA00022801"/>
    </source>
</evidence>
<dbReference type="Proteomes" id="UP001597541">
    <property type="component" value="Unassembled WGS sequence"/>
</dbReference>
<organism evidence="8 9">
    <name type="scientific">Paenibacillus gansuensis</name>
    <dbReference type="NCBI Taxonomy" id="306542"/>
    <lineage>
        <taxon>Bacteria</taxon>
        <taxon>Bacillati</taxon>
        <taxon>Bacillota</taxon>
        <taxon>Bacilli</taxon>
        <taxon>Bacillales</taxon>
        <taxon>Paenibacillaceae</taxon>
        <taxon>Paenibacillus</taxon>
    </lineage>
</organism>
<dbReference type="Gene3D" id="3.30.1220.10">
    <property type="entry name" value="CobW-like, C-terminal domain"/>
    <property type="match status" value="1"/>
</dbReference>
<gene>
    <name evidence="8" type="ORF">ACFSUF_05125</name>
</gene>
<dbReference type="InterPro" id="IPR051316">
    <property type="entry name" value="Zinc-reg_GTPase_activator"/>
</dbReference>
<evidence type="ECO:0000256" key="1">
    <source>
        <dbReference type="ARBA" id="ARBA00022741"/>
    </source>
</evidence>
<dbReference type="InterPro" id="IPR011629">
    <property type="entry name" value="CobW-like_C"/>
</dbReference>
<reference evidence="9" key="1">
    <citation type="journal article" date="2019" name="Int. J. Syst. Evol. Microbiol.">
        <title>The Global Catalogue of Microorganisms (GCM) 10K type strain sequencing project: providing services to taxonomists for standard genome sequencing and annotation.</title>
        <authorList>
            <consortium name="The Broad Institute Genomics Platform"/>
            <consortium name="The Broad Institute Genome Sequencing Center for Infectious Disease"/>
            <person name="Wu L."/>
            <person name="Ma J."/>
        </authorList>
    </citation>
    <scope>NUCLEOTIDE SEQUENCE [LARGE SCALE GENOMIC DNA]</scope>
    <source>
        <strain evidence="9">KCTC 3950</strain>
    </source>
</reference>
<dbReference type="InterPro" id="IPR003495">
    <property type="entry name" value="CobW/HypB/UreG_nucleotide-bd"/>
</dbReference>
<feature type="domain" description="CobW C-terminal" evidence="7">
    <location>
        <begin position="232"/>
        <end position="310"/>
    </location>
</feature>
<dbReference type="Pfam" id="PF07683">
    <property type="entry name" value="CobW_C"/>
    <property type="match status" value="1"/>
</dbReference>
<keyword evidence="1" id="KW-0547">Nucleotide-binding</keyword>
<proteinExistence type="inferred from homology"/>
<keyword evidence="9" id="KW-1185">Reference proteome</keyword>
<evidence type="ECO:0000259" key="6">
    <source>
        <dbReference type="Pfam" id="PF02492"/>
    </source>
</evidence>
<dbReference type="PANTHER" id="PTHR13748:SF62">
    <property type="entry name" value="COBW DOMAIN-CONTAINING PROTEIN"/>
    <property type="match status" value="1"/>
</dbReference>
<evidence type="ECO:0000313" key="9">
    <source>
        <dbReference type="Proteomes" id="UP001597541"/>
    </source>
</evidence>
<feature type="domain" description="CobW/HypB/UreG nucleotide-binding" evidence="6">
    <location>
        <begin position="8"/>
        <end position="186"/>
    </location>
</feature>
<keyword evidence="2" id="KW-0378">Hydrolase</keyword>
<comment type="similarity">
    <text evidence="4">Belongs to the SIMIBI class G3E GTPase family. ZNG1 subfamily.</text>
</comment>
<dbReference type="Gene3D" id="3.40.50.300">
    <property type="entry name" value="P-loop containing nucleotide triphosphate hydrolases"/>
    <property type="match status" value="1"/>
</dbReference>
<evidence type="ECO:0000313" key="8">
    <source>
        <dbReference type="EMBL" id="MFD2611802.1"/>
    </source>
</evidence>
<dbReference type="InterPro" id="IPR027417">
    <property type="entry name" value="P-loop_NTPase"/>
</dbReference>
<dbReference type="EMBL" id="JBHUME010000005">
    <property type="protein sequence ID" value="MFD2611802.1"/>
    <property type="molecule type" value="Genomic_DNA"/>
</dbReference>
<protein>
    <submittedName>
        <fullName evidence="8">CobW family GTP-binding protein</fullName>
    </submittedName>
</protein>
<evidence type="ECO:0000256" key="4">
    <source>
        <dbReference type="ARBA" id="ARBA00034320"/>
    </source>
</evidence>
<dbReference type="SUPFAM" id="SSF90002">
    <property type="entry name" value="Hypothetical protein YjiA, C-terminal domain"/>
    <property type="match status" value="1"/>
</dbReference>
<comment type="catalytic activity">
    <reaction evidence="5">
        <text>GTP + H2O = GDP + phosphate + H(+)</text>
        <dbReference type="Rhea" id="RHEA:19669"/>
        <dbReference type="ChEBI" id="CHEBI:15377"/>
        <dbReference type="ChEBI" id="CHEBI:15378"/>
        <dbReference type="ChEBI" id="CHEBI:37565"/>
        <dbReference type="ChEBI" id="CHEBI:43474"/>
        <dbReference type="ChEBI" id="CHEBI:58189"/>
    </reaction>
    <physiologicalReaction direction="left-to-right" evidence="5">
        <dbReference type="Rhea" id="RHEA:19670"/>
    </physiologicalReaction>
</comment>
<dbReference type="RefSeq" id="WP_377600792.1">
    <property type="nucleotide sequence ID" value="NZ_JBHUME010000005.1"/>
</dbReference>
<dbReference type="Pfam" id="PF02492">
    <property type="entry name" value="cobW"/>
    <property type="match status" value="1"/>
</dbReference>
<accession>A0ABW5PCA4</accession>
<dbReference type="CDD" id="cd03112">
    <property type="entry name" value="CobW-like"/>
    <property type="match status" value="1"/>
</dbReference>
<name>A0ABW5PCA4_9BACL</name>
<dbReference type="SUPFAM" id="SSF52540">
    <property type="entry name" value="P-loop containing nucleoside triphosphate hydrolases"/>
    <property type="match status" value="1"/>
</dbReference>
<evidence type="ECO:0000259" key="7">
    <source>
        <dbReference type="Pfam" id="PF07683"/>
    </source>
</evidence>
<keyword evidence="3" id="KW-0143">Chaperone</keyword>
<dbReference type="InterPro" id="IPR036627">
    <property type="entry name" value="CobW-likC_sf"/>
</dbReference>
<evidence type="ECO:0000256" key="3">
    <source>
        <dbReference type="ARBA" id="ARBA00023186"/>
    </source>
</evidence>
<comment type="caution">
    <text evidence="8">The sequence shown here is derived from an EMBL/GenBank/DDBJ whole genome shotgun (WGS) entry which is preliminary data.</text>
</comment>